<reference evidence="3 4" key="1">
    <citation type="submission" date="2020-07" db="EMBL/GenBank/DDBJ databases">
        <title>MOT database genomes.</title>
        <authorList>
            <person name="Joseph S."/>
            <person name="Aduse-Opoku J."/>
            <person name="Hashim A."/>
            <person name="Wade W."/>
            <person name="Curtis M."/>
        </authorList>
    </citation>
    <scope>NUCLEOTIDE SEQUENCE [LARGE SCALE GENOMIC DNA]</scope>
    <source>
        <strain evidence="3 4">DSM 100099</strain>
    </source>
</reference>
<evidence type="ECO:0000256" key="2">
    <source>
        <dbReference type="SAM" id="SignalP"/>
    </source>
</evidence>
<dbReference type="EMBL" id="JACBYE010000040">
    <property type="protein sequence ID" value="NYS94681.1"/>
    <property type="molecule type" value="Genomic_DNA"/>
</dbReference>
<dbReference type="Pfam" id="PF14019">
    <property type="entry name" value="DUF4235"/>
    <property type="match status" value="1"/>
</dbReference>
<dbReference type="AlphaFoldDB" id="A0A853EW49"/>
<evidence type="ECO:0000256" key="1">
    <source>
        <dbReference type="SAM" id="Phobius"/>
    </source>
</evidence>
<dbReference type="Proteomes" id="UP000561011">
    <property type="component" value="Unassembled WGS sequence"/>
</dbReference>
<sequence>MKITTLAVSLGAGWVAQKAVAALWTKVTGHSPVHGDDDDATVASIVAFAAVTSATAALTRVLATRGTSRVAKRLHARKR</sequence>
<evidence type="ECO:0000313" key="3">
    <source>
        <dbReference type="EMBL" id="NYS94681.1"/>
    </source>
</evidence>
<dbReference type="InterPro" id="IPR025329">
    <property type="entry name" value="DUF4235"/>
</dbReference>
<keyword evidence="1" id="KW-1133">Transmembrane helix</keyword>
<accession>A0A853EW49</accession>
<keyword evidence="4" id="KW-1185">Reference proteome</keyword>
<feature type="transmembrane region" description="Helical" evidence="1">
    <location>
        <begin position="45"/>
        <end position="63"/>
    </location>
</feature>
<dbReference type="RefSeq" id="WP_179914005.1">
    <property type="nucleotide sequence ID" value="NZ_JACBYE010000040.1"/>
</dbReference>
<feature type="signal peptide" evidence="2">
    <location>
        <begin position="1"/>
        <end position="21"/>
    </location>
</feature>
<proteinExistence type="predicted"/>
<feature type="chain" id="PRO_5032416498" evidence="2">
    <location>
        <begin position="22"/>
        <end position="79"/>
    </location>
</feature>
<keyword evidence="1" id="KW-0472">Membrane</keyword>
<organism evidence="3 4">
    <name type="scientific">Sanguibacter inulinus</name>
    <dbReference type="NCBI Taxonomy" id="60922"/>
    <lineage>
        <taxon>Bacteria</taxon>
        <taxon>Bacillati</taxon>
        <taxon>Actinomycetota</taxon>
        <taxon>Actinomycetes</taxon>
        <taxon>Micrococcales</taxon>
        <taxon>Sanguibacteraceae</taxon>
        <taxon>Sanguibacter</taxon>
    </lineage>
</organism>
<keyword evidence="2" id="KW-0732">Signal</keyword>
<name>A0A853EW49_9MICO</name>
<protein>
    <submittedName>
        <fullName evidence="3">DUF4235 domain-containing protein</fullName>
    </submittedName>
</protein>
<evidence type="ECO:0000313" key="4">
    <source>
        <dbReference type="Proteomes" id="UP000561011"/>
    </source>
</evidence>
<comment type="caution">
    <text evidence="3">The sequence shown here is derived from an EMBL/GenBank/DDBJ whole genome shotgun (WGS) entry which is preliminary data.</text>
</comment>
<gene>
    <name evidence="3" type="ORF">HZZ10_14270</name>
</gene>
<keyword evidence="1" id="KW-0812">Transmembrane</keyword>